<dbReference type="PANTHER" id="PTHR30157">
    <property type="entry name" value="FERRIC REDUCTASE, NADPH-DEPENDENT"/>
    <property type="match status" value="1"/>
</dbReference>
<dbReference type="InterPro" id="IPR007037">
    <property type="entry name" value="SIP_rossman_dom"/>
</dbReference>
<gene>
    <name evidence="4" type="ORF">BFG52_08970</name>
</gene>
<sequence>MSANFQSTFIQVKEKIYLSPNYVRIIFHCEDVHQFSQTTIGDNNKLFIPDATQSQIELPQFDFEQRKWRVEHPECMPHIRTYTHRAIDLLENTLTIEFAMHGTDTLTCRWVDQAQVGDQIGITMGKQPRELVPAALSHYLIITDPTGLAVTQAILESLDHHAKAYVIAETPSDADRIPLQSKAELKTIWLNNDNPLQHSLLADCLTQHPELIQLPAPRFAHITAELQAVRACRNILRQHSDWSKQDCYACAYWQIGKKDSERLSKRVDD</sequence>
<dbReference type="KEGG" id="ala:BFG52_08970"/>
<dbReference type="InterPro" id="IPR039261">
    <property type="entry name" value="FNR_nucleotide-bd"/>
</dbReference>
<dbReference type="InterPro" id="IPR013113">
    <property type="entry name" value="SIP_FAD-bd"/>
</dbReference>
<feature type="domain" description="Siderophore-interacting FAD-binding" evidence="3">
    <location>
        <begin position="11"/>
        <end position="123"/>
    </location>
</feature>
<comment type="similarity">
    <text evidence="1">Belongs to the SIP oxidoreductase family.</text>
</comment>
<dbReference type="STRING" id="1789224.BFG52_08970"/>
<name>A0A1B2LZV6_9GAMM</name>
<dbReference type="OrthoDB" id="9814826at2"/>
<dbReference type="EMBL" id="CP016895">
    <property type="protein sequence ID" value="AOA58472.1"/>
    <property type="molecule type" value="Genomic_DNA"/>
</dbReference>
<evidence type="ECO:0000256" key="1">
    <source>
        <dbReference type="ARBA" id="ARBA00035644"/>
    </source>
</evidence>
<evidence type="ECO:0000313" key="5">
    <source>
        <dbReference type="Proteomes" id="UP000093391"/>
    </source>
</evidence>
<dbReference type="Pfam" id="PF08021">
    <property type="entry name" value="FAD_binding_9"/>
    <property type="match status" value="1"/>
</dbReference>
<dbReference type="CDD" id="cd06193">
    <property type="entry name" value="siderophore_interacting"/>
    <property type="match status" value="1"/>
</dbReference>
<dbReference type="Proteomes" id="UP000093391">
    <property type="component" value="Chromosome"/>
</dbReference>
<accession>A0A1B2LZV6</accession>
<evidence type="ECO:0000313" key="4">
    <source>
        <dbReference type="EMBL" id="AOA58472.1"/>
    </source>
</evidence>
<dbReference type="AlphaFoldDB" id="A0A1B2LZV6"/>
<dbReference type="Pfam" id="PF04954">
    <property type="entry name" value="SIP"/>
    <property type="match status" value="1"/>
</dbReference>
<keyword evidence="5" id="KW-1185">Reference proteome</keyword>
<reference evidence="4 5" key="1">
    <citation type="submission" date="2016-08" db="EMBL/GenBank/DDBJ databases">
        <authorList>
            <person name="Seilhamer J.J."/>
        </authorList>
    </citation>
    <scope>NUCLEOTIDE SEQUENCE [LARGE SCALE GENOMIC DNA]</scope>
    <source>
        <strain evidence="4 5">BRTC-1</strain>
    </source>
</reference>
<evidence type="ECO:0000259" key="2">
    <source>
        <dbReference type="Pfam" id="PF04954"/>
    </source>
</evidence>
<dbReference type="PANTHER" id="PTHR30157:SF0">
    <property type="entry name" value="NADPH-DEPENDENT FERRIC-CHELATE REDUCTASE"/>
    <property type="match status" value="1"/>
</dbReference>
<evidence type="ECO:0000259" key="3">
    <source>
        <dbReference type="Pfam" id="PF08021"/>
    </source>
</evidence>
<protein>
    <submittedName>
        <fullName evidence="4">NADPH-dependent ferric siderophore reductase</fullName>
    </submittedName>
</protein>
<dbReference type="InterPro" id="IPR039374">
    <property type="entry name" value="SIP_fam"/>
</dbReference>
<feature type="domain" description="SIP-like Rossmann fold" evidence="2">
    <location>
        <begin position="137"/>
        <end position="255"/>
    </location>
</feature>
<proteinExistence type="inferred from homology"/>
<dbReference type="RefSeq" id="WP_067554968.1">
    <property type="nucleotide sequence ID" value="NZ_CP016895.1"/>
</dbReference>
<organism evidence="4 5">
    <name type="scientific">Acinetobacter larvae</name>
    <dbReference type="NCBI Taxonomy" id="1789224"/>
    <lineage>
        <taxon>Bacteria</taxon>
        <taxon>Pseudomonadati</taxon>
        <taxon>Pseudomonadota</taxon>
        <taxon>Gammaproteobacteria</taxon>
        <taxon>Moraxellales</taxon>
        <taxon>Moraxellaceae</taxon>
        <taxon>Acinetobacter</taxon>
    </lineage>
</organism>
<dbReference type="Gene3D" id="3.40.50.80">
    <property type="entry name" value="Nucleotide-binding domain of ferredoxin-NADP reductase (FNR) module"/>
    <property type="match status" value="1"/>
</dbReference>
<dbReference type="Gene3D" id="2.40.30.10">
    <property type="entry name" value="Translation factors"/>
    <property type="match status" value="1"/>
</dbReference>